<dbReference type="AlphaFoldDB" id="A0A1F6AHZ2"/>
<protein>
    <submittedName>
        <fullName evidence="2">Uncharacterized protein</fullName>
    </submittedName>
</protein>
<keyword evidence="1" id="KW-0472">Membrane</keyword>
<keyword evidence="1" id="KW-1133">Transmembrane helix</keyword>
<sequence length="145" mass="16502">MRKPLLFILIPLAYIVLVGLLKWRFRPPIEGLMFLGGGALGIYFLDAAEAFFKLTPSPFRSVVFMGLFTIVSFFVVTSVTSLIAAGLVLSLYLTMLLWQVGEWKAVGSLNSWYQMVSTPVTVSMQRYIFWGFIGFFFIETFLFVR</sequence>
<dbReference type="STRING" id="1798392.A3A79_02290"/>
<proteinExistence type="predicted"/>
<feature type="transmembrane region" description="Helical" evidence="1">
    <location>
        <begin position="64"/>
        <end position="93"/>
    </location>
</feature>
<feature type="transmembrane region" description="Helical" evidence="1">
    <location>
        <begin position="5"/>
        <end position="25"/>
    </location>
</feature>
<evidence type="ECO:0000256" key="1">
    <source>
        <dbReference type="SAM" id="Phobius"/>
    </source>
</evidence>
<reference evidence="2 3" key="1">
    <citation type="journal article" date="2016" name="Nat. Commun.">
        <title>Thousands of microbial genomes shed light on interconnected biogeochemical processes in an aquifer system.</title>
        <authorList>
            <person name="Anantharaman K."/>
            <person name="Brown C.T."/>
            <person name="Hug L.A."/>
            <person name="Sharon I."/>
            <person name="Castelle C.J."/>
            <person name="Probst A.J."/>
            <person name="Thomas B.C."/>
            <person name="Singh A."/>
            <person name="Wilkins M.J."/>
            <person name="Karaoz U."/>
            <person name="Brodie E.L."/>
            <person name="Williams K.H."/>
            <person name="Hubbard S.S."/>
            <person name="Banfield J.F."/>
        </authorList>
    </citation>
    <scope>NUCLEOTIDE SEQUENCE [LARGE SCALE GENOMIC DNA]</scope>
</reference>
<dbReference type="EMBL" id="MFJV01000001">
    <property type="protein sequence ID" value="OGG24003.1"/>
    <property type="molecule type" value="Genomic_DNA"/>
</dbReference>
<dbReference type="Proteomes" id="UP000178759">
    <property type="component" value="Unassembled WGS sequence"/>
</dbReference>
<accession>A0A1F6AHZ2</accession>
<keyword evidence="1" id="KW-0812">Transmembrane</keyword>
<comment type="caution">
    <text evidence="2">The sequence shown here is derived from an EMBL/GenBank/DDBJ whole genome shotgun (WGS) entry which is preliminary data.</text>
</comment>
<feature type="transmembrane region" description="Helical" evidence="1">
    <location>
        <begin position="127"/>
        <end position="144"/>
    </location>
</feature>
<feature type="transmembrane region" description="Helical" evidence="1">
    <location>
        <begin position="31"/>
        <end position="52"/>
    </location>
</feature>
<evidence type="ECO:0000313" key="3">
    <source>
        <dbReference type="Proteomes" id="UP000178759"/>
    </source>
</evidence>
<gene>
    <name evidence="2" type="ORF">A3A79_02290</name>
</gene>
<evidence type="ECO:0000313" key="2">
    <source>
        <dbReference type="EMBL" id="OGG24003.1"/>
    </source>
</evidence>
<organism evidence="2 3">
    <name type="scientific">Candidatus Gottesmanbacteria bacterium RIFCSPLOWO2_01_FULL_43_11b</name>
    <dbReference type="NCBI Taxonomy" id="1798392"/>
    <lineage>
        <taxon>Bacteria</taxon>
        <taxon>Candidatus Gottesmaniibacteriota</taxon>
    </lineage>
</organism>
<name>A0A1F6AHZ2_9BACT</name>